<dbReference type="PANTHER" id="PTHR24221:SF654">
    <property type="entry name" value="ATP-BINDING CASSETTE SUB-FAMILY B MEMBER 6"/>
    <property type="match status" value="1"/>
</dbReference>
<proteinExistence type="predicted"/>
<gene>
    <name evidence="10" type="ORF">HMPREF9134_01000</name>
</gene>
<dbReference type="SMART" id="SM00382">
    <property type="entry name" value="AAA"/>
    <property type="match status" value="1"/>
</dbReference>
<dbReference type="SUPFAM" id="SSF90123">
    <property type="entry name" value="ABC transporter transmembrane region"/>
    <property type="match status" value="1"/>
</dbReference>
<name>L1ND71_9PORP</name>
<evidence type="ECO:0000256" key="4">
    <source>
        <dbReference type="ARBA" id="ARBA00022840"/>
    </source>
</evidence>
<dbReference type="GO" id="GO:0016887">
    <property type="term" value="F:ATP hydrolysis activity"/>
    <property type="evidence" value="ECO:0007669"/>
    <property type="project" value="InterPro"/>
</dbReference>
<dbReference type="Gene3D" id="1.20.1560.10">
    <property type="entry name" value="ABC transporter type 1, transmembrane domain"/>
    <property type="match status" value="1"/>
</dbReference>
<keyword evidence="3" id="KW-0547">Nucleotide-binding</keyword>
<feature type="transmembrane region" description="Helical" evidence="7">
    <location>
        <begin position="123"/>
        <end position="150"/>
    </location>
</feature>
<dbReference type="PANTHER" id="PTHR24221">
    <property type="entry name" value="ATP-BINDING CASSETTE SUB-FAMILY B"/>
    <property type="match status" value="1"/>
</dbReference>
<dbReference type="CDD" id="cd07346">
    <property type="entry name" value="ABC_6TM_exporters"/>
    <property type="match status" value="1"/>
</dbReference>
<feature type="transmembrane region" description="Helical" evidence="7">
    <location>
        <begin position="234"/>
        <end position="256"/>
    </location>
</feature>
<dbReference type="InterPro" id="IPR036640">
    <property type="entry name" value="ABC1_TM_sf"/>
</dbReference>
<dbReference type="PROSITE" id="PS50893">
    <property type="entry name" value="ABC_TRANSPORTER_2"/>
    <property type="match status" value="1"/>
</dbReference>
<comment type="caution">
    <text evidence="10">The sequence shown here is derived from an EMBL/GenBank/DDBJ whole genome shotgun (WGS) entry which is preliminary data.</text>
</comment>
<dbReference type="PROSITE" id="PS50929">
    <property type="entry name" value="ABC_TM1F"/>
    <property type="match status" value="1"/>
</dbReference>
<keyword evidence="2 7" id="KW-0812">Transmembrane</keyword>
<dbReference type="InterPro" id="IPR039421">
    <property type="entry name" value="Type_1_exporter"/>
</dbReference>
<sequence>MLELIRFILRGHKWSILLILLLGLGTVTTNLVFIWLSKCVIDIASHQRGGSIHAYAAALVTTLAIQVLCRIGSVRLSSYTAARMSNAVQTKVFSHLLYTRWVSLGKMHSGDMVVRMLKDTDSVVSFFVTTLPSSIISLAQLVGALCLLYYFSPTLALILGVGMPFLAAFGKLYYKRMRRYTDEIKQHESEITAQIQETLLNQTVIRTFERQGAAVDHLTFLQALYLKAVKRQTFVSVFANLIMQAAFSGGYIVAFLWSARELYGGAITFGLMTSFLQLVARIQSPLTTLIANLPLLISSKSSLDRLVSLLEFKTEQMGRHIYLTGHVTLEVKDLSFRYSEDEDWVYQDFSLKASTGDMVALMGRTGAGKTTLLRLLLGLITPSDGTIQLSDGAGKVYRVSEETRSNFVYVPQGGSLFSGTIRENLLIGDERATDDRLNEVLRLAVADFVFELPKGLDTVIGERGLGLSEGQAQRLAIARALLRPGKILLLDEATSALDQETERQFLAYLKGQACDRLILFITHHPEVAAQCDHVVHL</sequence>
<feature type="transmembrane region" description="Helical" evidence="7">
    <location>
        <begin position="156"/>
        <end position="174"/>
    </location>
</feature>
<keyword evidence="4 10" id="KW-0067">ATP-binding</keyword>
<dbReference type="Pfam" id="PF00664">
    <property type="entry name" value="ABC_membrane"/>
    <property type="match status" value="1"/>
</dbReference>
<evidence type="ECO:0000256" key="3">
    <source>
        <dbReference type="ARBA" id="ARBA00022741"/>
    </source>
</evidence>
<dbReference type="EMBL" id="AMEQ01000027">
    <property type="protein sequence ID" value="EKY01281.1"/>
    <property type="molecule type" value="Genomic_DNA"/>
</dbReference>
<reference evidence="10 11" key="1">
    <citation type="submission" date="2012-05" db="EMBL/GenBank/DDBJ databases">
        <authorList>
            <person name="Weinstock G."/>
            <person name="Sodergren E."/>
            <person name="Lobos E.A."/>
            <person name="Fulton L."/>
            <person name="Fulton R."/>
            <person name="Courtney L."/>
            <person name="Fronick C."/>
            <person name="O'Laughlin M."/>
            <person name="Godfrey J."/>
            <person name="Wilson R.M."/>
            <person name="Miner T."/>
            <person name="Farmer C."/>
            <person name="Delehaunty K."/>
            <person name="Cordes M."/>
            <person name="Minx P."/>
            <person name="Tomlinson C."/>
            <person name="Chen J."/>
            <person name="Wollam A."/>
            <person name="Pepin K.H."/>
            <person name="Bhonagiri V."/>
            <person name="Zhang X."/>
            <person name="Suruliraj S."/>
            <person name="Warren W."/>
            <person name="Mitreva M."/>
            <person name="Mardis E.R."/>
            <person name="Wilson R.K."/>
        </authorList>
    </citation>
    <scope>NUCLEOTIDE SEQUENCE [LARGE SCALE GENOMIC DNA]</scope>
    <source>
        <strain evidence="10 11">F0037</strain>
    </source>
</reference>
<dbReference type="InterPro" id="IPR003593">
    <property type="entry name" value="AAA+_ATPase"/>
</dbReference>
<dbReference type="STRING" id="1127696.HMPREF9134_01000"/>
<accession>L1ND71</accession>
<dbReference type="InterPro" id="IPR011527">
    <property type="entry name" value="ABC1_TM_dom"/>
</dbReference>
<keyword evidence="6 7" id="KW-0472">Membrane</keyword>
<protein>
    <submittedName>
        <fullName evidence="10">ABC transporter, ATP-binding protein</fullName>
    </submittedName>
</protein>
<evidence type="ECO:0000259" key="8">
    <source>
        <dbReference type="PROSITE" id="PS50893"/>
    </source>
</evidence>
<evidence type="ECO:0000313" key="10">
    <source>
        <dbReference type="EMBL" id="EKY01281.1"/>
    </source>
</evidence>
<dbReference type="eggNOG" id="COG1132">
    <property type="taxonomic scope" value="Bacteria"/>
</dbReference>
<dbReference type="Pfam" id="PF00005">
    <property type="entry name" value="ABC_tran"/>
    <property type="match status" value="1"/>
</dbReference>
<dbReference type="GO" id="GO:0005524">
    <property type="term" value="F:ATP binding"/>
    <property type="evidence" value="ECO:0007669"/>
    <property type="project" value="UniProtKB-KW"/>
</dbReference>
<feature type="domain" description="ABC transmembrane type-1" evidence="9">
    <location>
        <begin position="17"/>
        <end position="298"/>
    </location>
</feature>
<feature type="transmembrane region" description="Helical" evidence="7">
    <location>
        <begin position="52"/>
        <end position="69"/>
    </location>
</feature>
<organism evidence="10 11">
    <name type="scientific">Porphyromonas catoniae F0037</name>
    <dbReference type="NCBI Taxonomy" id="1127696"/>
    <lineage>
        <taxon>Bacteria</taxon>
        <taxon>Pseudomonadati</taxon>
        <taxon>Bacteroidota</taxon>
        <taxon>Bacteroidia</taxon>
        <taxon>Bacteroidales</taxon>
        <taxon>Porphyromonadaceae</taxon>
        <taxon>Porphyromonas</taxon>
    </lineage>
</organism>
<dbReference type="InterPro" id="IPR003439">
    <property type="entry name" value="ABC_transporter-like_ATP-bd"/>
</dbReference>
<dbReference type="HOGENOM" id="CLU_000604_84_3_10"/>
<evidence type="ECO:0000256" key="2">
    <source>
        <dbReference type="ARBA" id="ARBA00022692"/>
    </source>
</evidence>
<dbReference type="Gene3D" id="3.40.50.300">
    <property type="entry name" value="P-loop containing nucleotide triphosphate hydrolases"/>
    <property type="match status" value="1"/>
</dbReference>
<keyword evidence="5 7" id="KW-1133">Transmembrane helix</keyword>
<dbReference type="AlphaFoldDB" id="L1ND71"/>
<evidence type="ECO:0000256" key="7">
    <source>
        <dbReference type="SAM" id="Phobius"/>
    </source>
</evidence>
<dbReference type="GO" id="GO:0034040">
    <property type="term" value="F:ATPase-coupled lipid transmembrane transporter activity"/>
    <property type="evidence" value="ECO:0007669"/>
    <property type="project" value="TreeGrafter"/>
</dbReference>
<evidence type="ECO:0000259" key="9">
    <source>
        <dbReference type="PROSITE" id="PS50929"/>
    </source>
</evidence>
<evidence type="ECO:0000313" key="11">
    <source>
        <dbReference type="Proteomes" id="UP000010408"/>
    </source>
</evidence>
<dbReference type="RefSeq" id="WP_005469486.1">
    <property type="nucleotide sequence ID" value="NZ_KB291047.1"/>
</dbReference>
<dbReference type="InterPro" id="IPR027417">
    <property type="entry name" value="P-loop_NTPase"/>
</dbReference>
<evidence type="ECO:0000256" key="1">
    <source>
        <dbReference type="ARBA" id="ARBA00004651"/>
    </source>
</evidence>
<dbReference type="Proteomes" id="UP000010408">
    <property type="component" value="Unassembled WGS sequence"/>
</dbReference>
<feature type="domain" description="ABC transporter" evidence="8">
    <location>
        <begin position="329"/>
        <end position="537"/>
    </location>
</feature>
<dbReference type="SUPFAM" id="SSF52540">
    <property type="entry name" value="P-loop containing nucleoside triphosphate hydrolases"/>
    <property type="match status" value="1"/>
</dbReference>
<dbReference type="GO" id="GO:0140359">
    <property type="term" value="F:ABC-type transporter activity"/>
    <property type="evidence" value="ECO:0007669"/>
    <property type="project" value="InterPro"/>
</dbReference>
<evidence type="ECO:0000256" key="5">
    <source>
        <dbReference type="ARBA" id="ARBA00022989"/>
    </source>
</evidence>
<dbReference type="GO" id="GO:0005886">
    <property type="term" value="C:plasma membrane"/>
    <property type="evidence" value="ECO:0007669"/>
    <property type="project" value="UniProtKB-SubCell"/>
</dbReference>
<feature type="transmembrane region" description="Helical" evidence="7">
    <location>
        <begin position="16"/>
        <end position="36"/>
    </location>
</feature>
<dbReference type="PATRIC" id="fig|1127696.3.peg.908"/>
<evidence type="ECO:0000256" key="6">
    <source>
        <dbReference type="ARBA" id="ARBA00023136"/>
    </source>
</evidence>
<comment type="subcellular location">
    <subcellularLocation>
        <location evidence="1">Cell membrane</location>
        <topology evidence="1">Multi-pass membrane protein</topology>
    </subcellularLocation>
</comment>